<dbReference type="Gene3D" id="2.40.160.20">
    <property type="match status" value="1"/>
</dbReference>
<reference evidence="5" key="1">
    <citation type="journal article" date="2019" name="Int. J. Syst. Evol. Microbiol.">
        <title>The Global Catalogue of Microorganisms (GCM) 10K type strain sequencing project: providing services to taxonomists for standard genome sequencing and annotation.</title>
        <authorList>
            <consortium name="The Broad Institute Genomics Platform"/>
            <consortium name="The Broad Institute Genome Sequencing Center for Infectious Disease"/>
            <person name="Wu L."/>
            <person name="Ma J."/>
        </authorList>
    </citation>
    <scope>NUCLEOTIDE SEQUENCE [LARGE SCALE GENOMIC DNA]</scope>
    <source>
        <strain evidence="5">CGMCC 1.15731</strain>
    </source>
</reference>
<evidence type="ECO:0000256" key="1">
    <source>
        <dbReference type="ARBA" id="ARBA00022729"/>
    </source>
</evidence>
<dbReference type="Proteomes" id="UP001596042">
    <property type="component" value="Unassembled WGS sequence"/>
</dbReference>
<feature type="domain" description="Outer membrane protein beta-barrel" evidence="3">
    <location>
        <begin position="13"/>
        <end position="226"/>
    </location>
</feature>
<dbReference type="InterPro" id="IPR011250">
    <property type="entry name" value="OMP/PagP_B-barrel"/>
</dbReference>
<sequence length="227" mass="24008">MRAFARPSCITLALSLLALGVPSHAADIDEAVPEVTISAPVTNGWYVRGDLGYGWSSVRTDDVGIAGEKGGSFLLGGGIGYQATDWLRADVTVDYLTRANFEARMGDGIETRLSAVSVLANAYVDLGNLAGFTPYAGAGLGATHMDWSVTGDTGALSVDGAKNWRFTYAVMAGVSMDLSDNLKLDAGYRFRRINGGVVHDDVAGASSITDRGLNVHDLRIGLRYAFH</sequence>
<dbReference type="SUPFAM" id="SSF56925">
    <property type="entry name" value="OMPA-like"/>
    <property type="match status" value="1"/>
</dbReference>
<comment type="caution">
    <text evidence="4">The sequence shown here is derived from an EMBL/GenBank/DDBJ whole genome shotgun (WGS) entry which is preliminary data.</text>
</comment>
<name>A0ABV9H1H1_9HYPH</name>
<accession>A0ABV9H1H1</accession>
<feature type="chain" id="PRO_5046006328" evidence="2">
    <location>
        <begin position="26"/>
        <end position="227"/>
    </location>
</feature>
<evidence type="ECO:0000313" key="4">
    <source>
        <dbReference type="EMBL" id="MFC4623649.1"/>
    </source>
</evidence>
<evidence type="ECO:0000259" key="3">
    <source>
        <dbReference type="Pfam" id="PF13505"/>
    </source>
</evidence>
<organism evidence="4 5">
    <name type="scientific">Daeguia caeni</name>
    <dbReference type="NCBI Taxonomy" id="439612"/>
    <lineage>
        <taxon>Bacteria</taxon>
        <taxon>Pseudomonadati</taxon>
        <taxon>Pseudomonadota</taxon>
        <taxon>Alphaproteobacteria</taxon>
        <taxon>Hyphomicrobiales</taxon>
        <taxon>Brucellaceae</taxon>
        <taxon>Daeguia</taxon>
    </lineage>
</organism>
<evidence type="ECO:0000256" key="2">
    <source>
        <dbReference type="SAM" id="SignalP"/>
    </source>
</evidence>
<gene>
    <name evidence="4" type="ORF">ACFO1V_00120</name>
</gene>
<dbReference type="InterPro" id="IPR027385">
    <property type="entry name" value="Beta-barrel_OMP"/>
</dbReference>
<dbReference type="EMBL" id="JBHSEL010000001">
    <property type="protein sequence ID" value="MFC4623649.1"/>
    <property type="molecule type" value="Genomic_DNA"/>
</dbReference>
<dbReference type="RefSeq" id="WP_374829961.1">
    <property type="nucleotide sequence ID" value="NZ_JBHEEZ010000002.1"/>
</dbReference>
<protein>
    <submittedName>
        <fullName evidence="4">Outer membrane protein</fullName>
    </submittedName>
</protein>
<feature type="signal peptide" evidence="2">
    <location>
        <begin position="1"/>
        <end position="25"/>
    </location>
</feature>
<keyword evidence="5" id="KW-1185">Reference proteome</keyword>
<dbReference type="Pfam" id="PF13505">
    <property type="entry name" value="OMP_b-brl"/>
    <property type="match status" value="1"/>
</dbReference>
<keyword evidence="1 2" id="KW-0732">Signal</keyword>
<evidence type="ECO:0000313" key="5">
    <source>
        <dbReference type="Proteomes" id="UP001596042"/>
    </source>
</evidence>
<proteinExistence type="predicted"/>